<evidence type="ECO:0000313" key="2">
    <source>
        <dbReference type="Proteomes" id="UP001177021"/>
    </source>
</evidence>
<protein>
    <submittedName>
        <fullName evidence="1">Uncharacterized protein</fullName>
    </submittedName>
</protein>
<dbReference type="Proteomes" id="UP001177021">
    <property type="component" value="Unassembled WGS sequence"/>
</dbReference>
<keyword evidence="2" id="KW-1185">Reference proteome</keyword>
<gene>
    <name evidence="1" type="ORF">MILVUS5_LOCUS10018</name>
</gene>
<dbReference type="EMBL" id="CASHSV030000024">
    <property type="protein sequence ID" value="CAJ2640112.1"/>
    <property type="molecule type" value="Genomic_DNA"/>
</dbReference>
<sequence>MLENLTDYAKQAVLAAQAEARFGGHKYISTEHILLGILGDSNGLAAKILNSCGIDVNVSREHVMKLIGIGGGCVGLSCEDLRFTYDAKNVLDFSLKHAKSLGHDYVDTMHLLLGLLQGTNGVVTQLLESQGTNVNKIREQVIRQIEENVPQSSKNKMGSQVEGNVHDDVVTAEGSKNNQMKVPVVSQNNNLGAKKDENVIKQKSSLETFGTNLTKLAQEGKLHPFVGREEQVERVIQIICRRMKNNPCLVGEPGVGKTSIIQGLAQRILSGYVPEKLKGKKVITLDVADFLYESSEERIKCLIKEIEQSGDVILFVKEVHHLFDAATSGARSFSYILKHALERGVIQCIFATTVNEHRLYMESDITLKRIFQPVKVVEPSVEETIEILKGLRGTYETHYKLQYTDEALVAAVNLSQQYLSDRFLPDKAIDLIDEAGSHVQLCHSKNKKKGNASIPSVKKCDIQHVISSWIGVPVSDVSKEEGENLLNLENILHKQVIGQDEGISTICRAIRRARVGLRNSRRPIASFMFTGPSGVGKTELANALATNYYGSKDSLIRLDMSEYMDSYNAARLIGAPPGYLGFDDGGQLTEAVRKNSHAVVLFDEIEKAHSDVFNLMLQILDDGRLTDGKGQTVDFKSTLIIMTSNLGNNIIEGIDDKDSSFDHKKILVMEELKNHFRPEFLNRLDEIIVFKQLTRLEVKQIANIMLREVCQKLKVKDINLSLTSRFRDYVIQHGYNPSYGARPLRRTIARFLEDTLAEKMLRKEIKEGDSIVVDINDDEGNVIVLDKKNVKKEDLCTSFVDSDGGNDLADEKRKDMVGISCNLMGKMKSFQRTRTNMDQNVEKKPPKMNLNIPEIDMMHALKKHSHMLVSPTSNKAEARKASGGRSNCLCSPTTHVGSFRCRLHRASAGLHRGGSVGSNLSELGNKAGAISDSLHAQ</sequence>
<proteinExistence type="predicted"/>
<accession>A0ACB0J9D1</accession>
<organism evidence="1 2">
    <name type="scientific">Trifolium pratense</name>
    <name type="common">Red clover</name>
    <dbReference type="NCBI Taxonomy" id="57577"/>
    <lineage>
        <taxon>Eukaryota</taxon>
        <taxon>Viridiplantae</taxon>
        <taxon>Streptophyta</taxon>
        <taxon>Embryophyta</taxon>
        <taxon>Tracheophyta</taxon>
        <taxon>Spermatophyta</taxon>
        <taxon>Magnoliopsida</taxon>
        <taxon>eudicotyledons</taxon>
        <taxon>Gunneridae</taxon>
        <taxon>Pentapetalae</taxon>
        <taxon>rosids</taxon>
        <taxon>fabids</taxon>
        <taxon>Fabales</taxon>
        <taxon>Fabaceae</taxon>
        <taxon>Papilionoideae</taxon>
        <taxon>50 kb inversion clade</taxon>
        <taxon>NPAAA clade</taxon>
        <taxon>Hologalegina</taxon>
        <taxon>IRL clade</taxon>
        <taxon>Trifolieae</taxon>
        <taxon>Trifolium</taxon>
    </lineage>
</organism>
<name>A0ACB0J9D1_TRIPR</name>
<comment type="caution">
    <text evidence="1">The sequence shown here is derived from an EMBL/GenBank/DDBJ whole genome shotgun (WGS) entry which is preliminary data.</text>
</comment>
<reference evidence="1" key="1">
    <citation type="submission" date="2023-10" db="EMBL/GenBank/DDBJ databases">
        <authorList>
            <person name="Rodriguez Cubillos JULIANA M."/>
            <person name="De Vega J."/>
        </authorList>
    </citation>
    <scope>NUCLEOTIDE SEQUENCE</scope>
</reference>
<evidence type="ECO:0000313" key="1">
    <source>
        <dbReference type="EMBL" id="CAJ2640112.1"/>
    </source>
</evidence>